<organism evidence="2 3">
    <name type="scientific">Desulfonatronospira thiodismutans ASO3-1</name>
    <dbReference type="NCBI Taxonomy" id="555779"/>
    <lineage>
        <taxon>Bacteria</taxon>
        <taxon>Pseudomonadati</taxon>
        <taxon>Thermodesulfobacteriota</taxon>
        <taxon>Desulfovibrionia</taxon>
        <taxon>Desulfovibrionales</taxon>
        <taxon>Desulfonatronovibrionaceae</taxon>
        <taxon>Desulfonatronospira</taxon>
    </lineage>
</organism>
<feature type="compositionally biased region" description="Basic and acidic residues" evidence="1">
    <location>
        <begin position="18"/>
        <end position="35"/>
    </location>
</feature>
<comment type="caution">
    <text evidence="2">The sequence shown here is derived from an EMBL/GenBank/DDBJ whole genome shotgun (WGS) entry which is preliminary data.</text>
</comment>
<keyword evidence="3" id="KW-1185">Reference proteome</keyword>
<accession>D6SRN2</accession>
<dbReference type="AlphaFoldDB" id="D6SRN2"/>
<reference evidence="2" key="1">
    <citation type="submission" date="2010-05" db="EMBL/GenBank/DDBJ databases">
        <title>The draft genome of Desulfonatronospira thiodismutans ASO3-1.</title>
        <authorList>
            <consortium name="US DOE Joint Genome Institute (JGI-PGF)"/>
            <person name="Lucas S."/>
            <person name="Copeland A."/>
            <person name="Lapidus A."/>
            <person name="Cheng J.-F."/>
            <person name="Bruce D."/>
            <person name="Goodwin L."/>
            <person name="Pitluck S."/>
            <person name="Chertkov O."/>
            <person name="Brettin T."/>
            <person name="Detter J.C."/>
            <person name="Han C."/>
            <person name="Land M.L."/>
            <person name="Hauser L."/>
            <person name="Kyrpides N."/>
            <person name="Mikhailova N."/>
            <person name="Muyzer G."/>
            <person name="Woyke T."/>
        </authorList>
    </citation>
    <scope>NUCLEOTIDE SEQUENCE [LARGE SCALE GENOMIC DNA]</scope>
    <source>
        <strain evidence="2">ASO3-1</strain>
    </source>
</reference>
<gene>
    <name evidence="2" type="ORF">Dthio_PD0676</name>
</gene>
<proteinExistence type="predicted"/>
<evidence type="ECO:0000313" key="2">
    <source>
        <dbReference type="EMBL" id="EFI33348.1"/>
    </source>
</evidence>
<name>D6SRN2_9BACT</name>
<evidence type="ECO:0000256" key="1">
    <source>
        <dbReference type="SAM" id="MobiDB-lite"/>
    </source>
</evidence>
<feature type="region of interest" description="Disordered" evidence="1">
    <location>
        <begin position="1"/>
        <end position="57"/>
    </location>
</feature>
<feature type="compositionally biased region" description="Polar residues" evidence="1">
    <location>
        <begin position="1"/>
        <end position="17"/>
    </location>
</feature>
<evidence type="ECO:0000313" key="3">
    <source>
        <dbReference type="Proteomes" id="UP000005496"/>
    </source>
</evidence>
<protein>
    <submittedName>
        <fullName evidence="2">Uncharacterized protein</fullName>
    </submittedName>
</protein>
<dbReference type="OrthoDB" id="5518730at2"/>
<dbReference type="RefSeq" id="WP_008870706.1">
    <property type="nucleotide sequence ID" value="NZ_ACJN02000003.1"/>
</dbReference>
<dbReference type="EMBL" id="ACJN02000003">
    <property type="protein sequence ID" value="EFI33348.1"/>
    <property type="molecule type" value="Genomic_DNA"/>
</dbReference>
<dbReference type="eggNOG" id="ENOG503325D">
    <property type="taxonomic scope" value="Bacteria"/>
</dbReference>
<dbReference type="Proteomes" id="UP000005496">
    <property type="component" value="Unassembled WGS sequence"/>
</dbReference>
<feature type="compositionally biased region" description="Polar residues" evidence="1">
    <location>
        <begin position="36"/>
        <end position="51"/>
    </location>
</feature>
<sequence>MKINSEYQNQINQSQESTQKKKPAEEFSRMLDQELSRSTGAGQGEKASNTARADMLHPAQLLGNSILTQQKQEPSFMNQMDDLLSKWENYAAEMNSPESSLKEIYGHLEHILEGVREMKDSKSFEDQRPELRSLVEELEVLATAEVVKINRGDYLA</sequence>